<name>A0A397W5B1_9GLOM</name>
<dbReference type="Proteomes" id="UP000266673">
    <property type="component" value="Unassembled WGS sequence"/>
</dbReference>
<dbReference type="PANTHER" id="PTHR32046">
    <property type="entry name" value="G DOMAIN-CONTAINING PROTEIN"/>
    <property type="match status" value="1"/>
</dbReference>
<protein>
    <submittedName>
        <fullName evidence="1">Uncharacterized protein</fullName>
    </submittedName>
</protein>
<dbReference type="AlphaFoldDB" id="A0A397W5B1"/>
<evidence type="ECO:0000313" key="1">
    <source>
        <dbReference type="EMBL" id="RIB28499.1"/>
    </source>
</evidence>
<dbReference type="PANTHER" id="PTHR32046:SF11">
    <property type="entry name" value="IMMUNE-ASSOCIATED NUCLEOTIDE-BINDING PROTEIN 10-LIKE"/>
    <property type="match status" value="1"/>
</dbReference>
<reference evidence="1 2" key="1">
    <citation type="submission" date="2018-06" db="EMBL/GenBank/DDBJ databases">
        <title>Comparative genomics reveals the genomic features of Rhizophagus irregularis, R. cerebriforme, R. diaphanum and Gigaspora rosea, and their symbiotic lifestyle signature.</title>
        <authorList>
            <person name="Morin E."/>
            <person name="San Clemente H."/>
            <person name="Chen E.C.H."/>
            <person name="De La Providencia I."/>
            <person name="Hainaut M."/>
            <person name="Kuo A."/>
            <person name="Kohler A."/>
            <person name="Murat C."/>
            <person name="Tang N."/>
            <person name="Roy S."/>
            <person name="Loubradou J."/>
            <person name="Henrissat B."/>
            <person name="Grigoriev I.V."/>
            <person name="Corradi N."/>
            <person name="Roux C."/>
            <person name="Martin F.M."/>
        </authorList>
    </citation>
    <scope>NUCLEOTIDE SEQUENCE [LARGE SCALE GENOMIC DNA]</scope>
    <source>
        <strain evidence="1 2">DAOM 194757</strain>
    </source>
</reference>
<gene>
    <name evidence="1" type="ORF">C2G38_1458572</name>
</gene>
<comment type="caution">
    <text evidence="1">The sequence shown here is derived from an EMBL/GenBank/DDBJ whole genome shotgun (WGS) entry which is preliminary data.</text>
</comment>
<accession>A0A397W5B1</accession>
<organism evidence="1 2">
    <name type="scientific">Gigaspora rosea</name>
    <dbReference type="NCBI Taxonomy" id="44941"/>
    <lineage>
        <taxon>Eukaryota</taxon>
        <taxon>Fungi</taxon>
        <taxon>Fungi incertae sedis</taxon>
        <taxon>Mucoromycota</taxon>
        <taxon>Glomeromycotina</taxon>
        <taxon>Glomeromycetes</taxon>
        <taxon>Diversisporales</taxon>
        <taxon>Gigasporaceae</taxon>
        <taxon>Gigaspora</taxon>
    </lineage>
</organism>
<dbReference type="OrthoDB" id="8954335at2759"/>
<sequence>MKFTDDVKRNFASSWEKSVMESVRLLTYITTRTPHKIIDTISLNNARQMVILFSGPFAEINRNIQENIDQFKEIQNTVDKIIIQFTQFLKQNAIAVFNDAYVEYLDYIIHLEREKANTSKNYNKKVLDGLEEVKRNMMKR</sequence>
<evidence type="ECO:0000313" key="2">
    <source>
        <dbReference type="Proteomes" id="UP000266673"/>
    </source>
</evidence>
<dbReference type="STRING" id="44941.A0A397W5B1"/>
<proteinExistence type="predicted"/>
<dbReference type="EMBL" id="QKWP01000063">
    <property type="protein sequence ID" value="RIB28499.1"/>
    <property type="molecule type" value="Genomic_DNA"/>
</dbReference>
<keyword evidence="2" id="KW-1185">Reference proteome</keyword>